<comment type="caution">
    <text evidence="1">The sequence shown here is derived from an EMBL/GenBank/DDBJ whole genome shotgun (WGS) entry which is preliminary data.</text>
</comment>
<dbReference type="Proteomes" id="UP000276834">
    <property type="component" value="Unassembled WGS sequence"/>
</dbReference>
<keyword evidence="2" id="KW-1185">Reference proteome</keyword>
<name>A0A3L8Q484_CHLGU</name>
<dbReference type="EMBL" id="QUSF01013830">
    <property type="protein sequence ID" value="RLV61943.1"/>
    <property type="molecule type" value="Genomic_DNA"/>
</dbReference>
<sequence>MMTLLEWSGSFWNGSGMLERSGILEWVRDPGTGQGSWNRSGILERVRILPKASPGMSHTEHRALFFLEPP</sequence>
<evidence type="ECO:0000313" key="2">
    <source>
        <dbReference type="Proteomes" id="UP000276834"/>
    </source>
</evidence>
<reference evidence="1 2" key="1">
    <citation type="journal article" date="2018" name="Proc. R. Soc. B">
        <title>A non-coding region near Follistatin controls head colour polymorphism in the Gouldian finch.</title>
        <authorList>
            <person name="Toomey M.B."/>
            <person name="Marques C.I."/>
            <person name="Andrade P."/>
            <person name="Araujo P.M."/>
            <person name="Sabatino S."/>
            <person name="Gazda M.A."/>
            <person name="Afonso S."/>
            <person name="Lopes R.J."/>
            <person name="Corbo J.C."/>
            <person name="Carneiro M."/>
        </authorList>
    </citation>
    <scope>NUCLEOTIDE SEQUENCE [LARGE SCALE GENOMIC DNA]</scope>
    <source>
        <strain evidence="1">Red01</strain>
        <tissue evidence="1">Muscle</tissue>
    </source>
</reference>
<proteinExistence type="predicted"/>
<protein>
    <submittedName>
        <fullName evidence="1">Uncharacterized protein</fullName>
    </submittedName>
</protein>
<dbReference type="AlphaFoldDB" id="A0A3L8Q484"/>
<gene>
    <name evidence="1" type="ORF">DV515_00019855</name>
</gene>
<evidence type="ECO:0000313" key="1">
    <source>
        <dbReference type="EMBL" id="RLV61943.1"/>
    </source>
</evidence>
<accession>A0A3L8Q484</accession>
<organism evidence="1 2">
    <name type="scientific">Chloebia gouldiae</name>
    <name type="common">Gouldian finch</name>
    <name type="synonym">Erythrura gouldiae</name>
    <dbReference type="NCBI Taxonomy" id="44316"/>
    <lineage>
        <taxon>Eukaryota</taxon>
        <taxon>Metazoa</taxon>
        <taxon>Chordata</taxon>
        <taxon>Craniata</taxon>
        <taxon>Vertebrata</taxon>
        <taxon>Euteleostomi</taxon>
        <taxon>Archelosauria</taxon>
        <taxon>Archosauria</taxon>
        <taxon>Dinosauria</taxon>
        <taxon>Saurischia</taxon>
        <taxon>Theropoda</taxon>
        <taxon>Coelurosauria</taxon>
        <taxon>Aves</taxon>
        <taxon>Neognathae</taxon>
        <taxon>Neoaves</taxon>
        <taxon>Telluraves</taxon>
        <taxon>Australaves</taxon>
        <taxon>Passeriformes</taxon>
        <taxon>Passeroidea</taxon>
        <taxon>Passeridae</taxon>
        <taxon>Chloebia</taxon>
    </lineage>
</organism>